<protein>
    <submittedName>
        <fullName evidence="2">Uncharacterized protein</fullName>
    </submittedName>
</protein>
<evidence type="ECO:0000313" key="2">
    <source>
        <dbReference type="EMBL" id="MBN2908991.1"/>
    </source>
</evidence>
<accession>A0ABS2WHN8</accession>
<gene>
    <name evidence="2" type="ORF">JQC72_05565</name>
</gene>
<reference evidence="2" key="1">
    <citation type="journal article" date="2024" name="Int. J. Syst. Evol. Microbiol.">
        <title>Polycladomyces zharkentensis sp. nov., a novel thermophilic cellulose- and starch-degrading member of the Bacillota from a geothermal aquifer in Kazakhstan.</title>
        <authorList>
            <person name="Mashzhan A."/>
            <person name="Kistaubayeva A."/>
            <person name="Javier-Lopez R."/>
            <person name="Bissenova U."/>
            <person name="Bissenbay A."/>
            <person name="Birkeland N.K."/>
        </authorList>
    </citation>
    <scope>NUCLEOTIDE SEQUENCE</scope>
    <source>
        <strain evidence="2">ZKZ2T</strain>
    </source>
</reference>
<dbReference type="RefSeq" id="WP_205493616.1">
    <property type="nucleotide sequence ID" value="NZ_JAFHAP010000006.1"/>
</dbReference>
<sequence>MDGDIPRSRSVNGGKDPGEDGIGRVLERIRPSHHGAGQYEVPVPGGELDEAQEVLCSIL</sequence>
<organism evidence="2 3">
    <name type="scientific">Polycladomyces zharkentensis</name>
    <dbReference type="NCBI Taxonomy" id="2807616"/>
    <lineage>
        <taxon>Bacteria</taxon>
        <taxon>Bacillati</taxon>
        <taxon>Bacillota</taxon>
        <taxon>Bacilli</taxon>
        <taxon>Bacillales</taxon>
        <taxon>Thermoactinomycetaceae</taxon>
        <taxon>Polycladomyces</taxon>
    </lineage>
</organism>
<evidence type="ECO:0000256" key="1">
    <source>
        <dbReference type="SAM" id="MobiDB-lite"/>
    </source>
</evidence>
<dbReference type="EMBL" id="JAFHAP010000006">
    <property type="protein sequence ID" value="MBN2908991.1"/>
    <property type="molecule type" value="Genomic_DNA"/>
</dbReference>
<comment type="caution">
    <text evidence="2">The sequence shown here is derived from an EMBL/GenBank/DDBJ whole genome shotgun (WGS) entry which is preliminary data.</text>
</comment>
<feature type="region of interest" description="Disordered" evidence="1">
    <location>
        <begin position="1"/>
        <end position="24"/>
    </location>
</feature>
<evidence type="ECO:0000313" key="3">
    <source>
        <dbReference type="Proteomes" id="UP001177120"/>
    </source>
</evidence>
<dbReference type="Proteomes" id="UP001177120">
    <property type="component" value="Unassembled WGS sequence"/>
</dbReference>
<name>A0ABS2WHN8_9BACL</name>
<keyword evidence="3" id="KW-1185">Reference proteome</keyword>
<proteinExistence type="predicted"/>